<feature type="domain" description="SH3" evidence="5">
    <location>
        <begin position="160"/>
        <end position="222"/>
    </location>
</feature>
<evidence type="ECO:0000256" key="2">
    <source>
        <dbReference type="ARBA" id="ARBA00022737"/>
    </source>
</evidence>
<dbReference type="InterPro" id="IPR035550">
    <property type="entry name" value="Bem1/Scd2_PX"/>
</dbReference>
<dbReference type="InterPro" id="IPR001683">
    <property type="entry name" value="PX_dom"/>
</dbReference>
<dbReference type="GO" id="GO:0060090">
    <property type="term" value="F:molecular adaptor activity"/>
    <property type="evidence" value="ECO:0007669"/>
    <property type="project" value="UniProtKB-ARBA"/>
</dbReference>
<dbReference type="EMBL" id="HG937693">
    <property type="protein sequence ID" value="CDP35574.1"/>
    <property type="molecule type" value="Genomic_DNA"/>
</dbReference>
<dbReference type="InterPro" id="IPR036871">
    <property type="entry name" value="PX_dom_sf"/>
</dbReference>
<feature type="compositionally biased region" description="Polar residues" evidence="4">
    <location>
        <begin position="664"/>
        <end position="687"/>
    </location>
</feature>
<dbReference type="SUPFAM" id="SSF50044">
    <property type="entry name" value="SH3-domain"/>
    <property type="match status" value="2"/>
</dbReference>
<dbReference type="GO" id="GO:0030427">
    <property type="term" value="C:site of polarized growth"/>
    <property type="evidence" value="ECO:0007669"/>
    <property type="project" value="UniProtKB-ARBA"/>
</dbReference>
<evidence type="ECO:0000256" key="3">
    <source>
        <dbReference type="PROSITE-ProRule" id="PRU00192"/>
    </source>
</evidence>
<dbReference type="PhylomeDB" id="A0A060T439"/>
<dbReference type="CDD" id="cd11879">
    <property type="entry name" value="SH3_Bem1p_2"/>
    <property type="match status" value="1"/>
</dbReference>
<proteinExistence type="predicted"/>
<dbReference type="PANTHER" id="PTHR15706:SF2">
    <property type="entry name" value="SH3 AND PX DOMAIN-CONTAINING PROTEIN 2A"/>
    <property type="match status" value="1"/>
</dbReference>
<feature type="compositionally biased region" description="Polar residues" evidence="4">
    <location>
        <begin position="570"/>
        <end position="592"/>
    </location>
</feature>
<dbReference type="InterPro" id="IPR053793">
    <property type="entry name" value="PB1-like"/>
</dbReference>
<evidence type="ECO:0000313" key="8">
    <source>
        <dbReference type="EMBL" id="CDP35574.1"/>
    </source>
</evidence>
<dbReference type="Gene3D" id="3.30.1520.10">
    <property type="entry name" value="Phox-like domain"/>
    <property type="match status" value="1"/>
</dbReference>
<dbReference type="Pfam" id="PF00018">
    <property type="entry name" value="SH3_1"/>
    <property type="match status" value="2"/>
</dbReference>
<feature type="compositionally biased region" description="Polar residues" evidence="4">
    <location>
        <begin position="612"/>
        <end position="650"/>
    </location>
</feature>
<dbReference type="InterPro" id="IPR051228">
    <property type="entry name" value="NADPH_Oxidase/PX-Domain"/>
</dbReference>
<feature type="compositionally biased region" description="Low complexity" evidence="4">
    <location>
        <begin position="507"/>
        <end position="528"/>
    </location>
</feature>
<dbReference type="AlphaFoldDB" id="A0A060T439"/>
<evidence type="ECO:0000259" key="6">
    <source>
        <dbReference type="PROSITE" id="PS50195"/>
    </source>
</evidence>
<dbReference type="PANTHER" id="PTHR15706">
    <property type="entry name" value="SH3 MULTIPLE DOMAIN"/>
    <property type="match status" value="1"/>
</dbReference>
<evidence type="ECO:0000256" key="4">
    <source>
        <dbReference type="SAM" id="MobiDB-lite"/>
    </source>
</evidence>
<feature type="region of interest" description="Disordered" evidence="4">
    <location>
        <begin position="421"/>
        <end position="480"/>
    </location>
</feature>
<dbReference type="GO" id="GO:0035091">
    <property type="term" value="F:phosphatidylinositol binding"/>
    <property type="evidence" value="ECO:0007669"/>
    <property type="project" value="InterPro"/>
</dbReference>
<dbReference type="Gene3D" id="3.10.20.90">
    <property type="entry name" value="Phosphatidylinositol 3-kinase Catalytic Subunit, Chain A, domain 1"/>
    <property type="match status" value="1"/>
</dbReference>
<dbReference type="CDD" id="cd11878">
    <property type="entry name" value="SH3_Bem1p_1"/>
    <property type="match status" value="1"/>
</dbReference>
<reference evidence="8" key="2">
    <citation type="submission" date="2014-06" db="EMBL/GenBank/DDBJ databases">
        <title>The complete genome of Blastobotrys (Arxula) adeninivorans LS3 - a yeast of biotechnological interest.</title>
        <authorList>
            <person name="Kunze G."/>
            <person name="Gaillardin C."/>
            <person name="Czernicka M."/>
            <person name="Durrens P."/>
            <person name="Martin T."/>
            <person name="Boer E."/>
            <person name="Gabaldon T."/>
            <person name="Cruz J."/>
            <person name="Talla E."/>
            <person name="Marck C."/>
            <person name="Goffeau A."/>
            <person name="Barbe V."/>
            <person name="Baret P."/>
            <person name="Baronian K."/>
            <person name="Beier S."/>
            <person name="Bleykasten C."/>
            <person name="Bode R."/>
            <person name="Casaregola S."/>
            <person name="Despons L."/>
            <person name="Fairhead C."/>
            <person name="Giersberg M."/>
            <person name="Gierski P."/>
            <person name="Hahnel U."/>
            <person name="Hartmann A."/>
            <person name="Jankowska D."/>
            <person name="Jubin C."/>
            <person name="Jung P."/>
            <person name="Lafontaine I."/>
            <person name="Leh-Louis V."/>
            <person name="Lemaire M."/>
            <person name="Marcet-Houben M."/>
            <person name="Mascher M."/>
            <person name="Morel G."/>
            <person name="Richard G.-F."/>
            <person name="Riechen J."/>
            <person name="Sacerdot C."/>
            <person name="Sarkar A."/>
            <person name="Savel G."/>
            <person name="Schacherer J."/>
            <person name="Sherman D."/>
            <person name="Straub M.-L."/>
            <person name="Stein N."/>
            <person name="Thierry A."/>
            <person name="Trautwein-Schult A."/>
            <person name="Westhof E."/>
            <person name="Worch S."/>
            <person name="Dujon B."/>
            <person name="Souciet J.-L."/>
            <person name="Wincker P."/>
            <person name="Scholz U."/>
            <person name="Neuveglise N."/>
        </authorList>
    </citation>
    <scope>NUCLEOTIDE SEQUENCE</scope>
    <source>
        <strain evidence="8">LS3</strain>
    </source>
</reference>
<evidence type="ECO:0000259" key="5">
    <source>
        <dbReference type="PROSITE" id="PS50002"/>
    </source>
</evidence>
<accession>A0A060T439</accession>
<dbReference type="SMART" id="SM00326">
    <property type="entry name" value="SH3"/>
    <property type="match status" value="2"/>
</dbReference>
<dbReference type="Pfam" id="PF00787">
    <property type="entry name" value="PX"/>
    <property type="match status" value="1"/>
</dbReference>
<gene>
    <name evidence="8" type="ORF">GNLVRS02_ARAD1C38654g</name>
</gene>
<name>A0A060T439_BLAAD</name>
<keyword evidence="2" id="KW-0677">Repeat</keyword>
<dbReference type="InterPro" id="IPR036028">
    <property type="entry name" value="SH3-like_dom_sf"/>
</dbReference>
<feature type="region of interest" description="Disordered" evidence="4">
    <location>
        <begin position="274"/>
        <end position="294"/>
    </location>
</feature>
<feature type="compositionally biased region" description="Low complexity" evidence="4">
    <location>
        <begin position="454"/>
        <end position="480"/>
    </location>
</feature>
<organism evidence="8">
    <name type="scientific">Blastobotrys adeninivorans</name>
    <name type="common">Yeast</name>
    <name type="synonym">Arxula adeninivorans</name>
    <dbReference type="NCBI Taxonomy" id="409370"/>
    <lineage>
        <taxon>Eukaryota</taxon>
        <taxon>Fungi</taxon>
        <taxon>Dikarya</taxon>
        <taxon>Ascomycota</taxon>
        <taxon>Saccharomycotina</taxon>
        <taxon>Dipodascomycetes</taxon>
        <taxon>Dipodascales</taxon>
        <taxon>Trichomonascaceae</taxon>
        <taxon>Blastobotrys</taxon>
    </lineage>
</organism>
<dbReference type="SUPFAM" id="SSF64268">
    <property type="entry name" value="PX domain"/>
    <property type="match status" value="1"/>
</dbReference>
<dbReference type="GO" id="GO:1902494">
    <property type="term" value="C:catalytic complex"/>
    <property type="evidence" value="ECO:0007669"/>
    <property type="project" value="UniProtKB-ARBA"/>
</dbReference>
<feature type="compositionally biased region" description="Low complexity" evidence="4">
    <location>
        <begin position="144"/>
        <end position="158"/>
    </location>
</feature>
<feature type="domain" description="PB1" evidence="7">
    <location>
        <begin position="697"/>
        <end position="772"/>
    </location>
</feature>
<dbReference type="SUPFAM" id="SSF54277">
    <property type="entry name" value="CAD &amp; PB1 domains"/>
    <property type="match status" value="1"/>
</dbReference>
<feature type="domain" description="SH3" evidence="5">
    <location>
        <begin position="59"/>
        <end position="121"/>
    </location>
</feature>
<reference evidence="8" key="1">
    <citation type="submission" date="2014-02" db="EMBL/GenBank/DDBJ databases">
        <authorList>
            <person name="Genoscope - CEA"/>
        </authorList>
    </citation>
    <scope>NUCLEOTIDE SEQUENCE</scope>
    <source>
        <strain evidence="8">LS3</strain>
    </source>
</reference>
<dbReference type="CDD" id="cd06890">
    <property type="entry name" value="PX_Bem1p"/>
    <property type="match status" value="1"/>
</dbReference>
<dbReference type="PROSITE" id="PS51745">
    <property type="entry name" value="PB1"/>
    <property type="match status" value="1"/>
</dbReference>
<dbReference type="PROSITE" id="PS50002">
    <property type="entry name" value="SH3"/>
    <property type="match status" value="2"/>
</dbReference>
<dbReference type="FunFam" id="2.30.30.40:FF:000093">
    <property type="entry name" value="Protein kinase activator Bem1"/>
    <property type="match status" value="1"/>
</dbReference>
<feature type="domain" description="PX" evidence="6">
    <location>
        <begin position="300"/>
        <end position="420"/>
    </location>
</feature>
<feature type="region of interest" description="Disordered" evidence="4">
    <location>
        <begin position="553"/>
        <end position="691"/>
    </location>
</feature>
<dbReference type="InterPro" id="IPR035548">
    <property type="entry name" value="Bem1/Scd2_SH3_1"/>
</dbReference>
<dbReference type="Gene3D" id="2.30.30.40">
    <property type="entry name" value="SH3 Domains"/>
    <property type="match status" value="2"/>
</dbReference>
<dbReference type="GO" id="GO:0051130">
    <property type="term" value="P:positive regulation of cellular component organization"/>
    <property type="evidence" value="ECO:0007669"/>
    <property type="project" value="UniProtKB-ARBA"/>
</dbReference>
<protein>
    <submittedName>
        <fullName evidence="8">ARAD1C38654p</fullName>
    </submittedName>
</protein>
<sequence length="772" mass="83903">MLHISRRLFSRGATPVGLRRSLKGEKRTGDSGHNNITVLHHSAHHAGGASKDDMLGTSIPKKIIKALYDYTAQGPGELSFKTGDFLYVVGGEDDPEWFEAFDPPTNAKGMVPVSYFDVVNRGAPSTVPLPKGEHVPESQHGHQHSTSTSSTPTSRSSQGRSQLYGVVLYDFVAERQDELQASAGESIIIIAQSTDEWFVAKPIGRLGGPGLIPVSFIEIRDLATNQPVENVDEAIKKAGVPQVEEWKRQAAEYKASSIPLGKLDDGRSSGGYDSVYGGDRSRVSNSHASKTNSAYSHRNSTQVFVRSASVDRYAFDGGRYWYLVVAELSNGRYRNLCRYYQDFYDFQIRLLDEFPDEAGRTGRQRILPFMPGPLTYVNDSISSQRRANLDEYVRTLISMPPYISRSPIVQQLFALRTGDIETPHLTNTMPQPQYREERHSQSHNDAPQRMSRTQISQQQLQQGHQASRSGGSSDFGASGAASGAGAAVAAIGTGAFAAGGIGNDPNSLHTHSASASTSSHQDSPSPKSQAHRNSRDSATQTYGRLSHRFSNNQASQHYQRPSHDSHVSSHRSQYQSYTSESSFGQSHTSSMISGVDSPTLDSQAFPPDHDNSANANTPTDFGSATADNTITDIPDSGRSSINGDDQSSLTMPPVAVHSSHARQHSQATVTASHSNGGIASSHQSKPSDASLKDGSSFIKVKVFHEDDLIAIRIPTNATFDVVSSRICQRLGVENVVLMFKDEAAGGQLDEISNDEEFKMALGDKNKLVLYAQ</sequence>
<evidence type="ECO:0000259" key="7">
    <source>
        <dbReference type="PROSITE" id="PS51745"/>
    </source>
</evidence>
<feature type="region of interest" description="Disordered" evidence="4">
    <location>
        <begin position="506"/>
        <end position="540"/>
    </location>
</feature>
<dbReference type="InterPro" id="IPR001452">
    <property type="entry name" value="SH3_domain"/>
</dbReference>
<feature type="region of interest" description="Disordered" evidence="4">
    <location>
        <begin position="126"/>
        <end position="158"/>
    </location>
</feature>
<keyword evidence="1 3" id="KW-0728">SH3 domain</keyword>
<feature type="compositionally biased region" description="Basic and acidic residues" evidence="4">
    <location>
        <begin position="131"/>
        <end position="140"/>
    </location>
</feature>
<evidence type="ECO:0000256" key="1">
    <source>
        <dbReference type="ARBA" id="ARBA00022443"/>
    </source>
</evidence>
<dbReference type="PROSITE" id="PS50195">
    <property type="entry name" value="PX"/>
    <property type="match status" value="1"/>
</dbReference>
<dbReference type="SMART" id="SM00312">
    <property type="entry name" value="PX"/>
    <property type="match status" value="1"/>
</dbReference>
<dbReference type="GO" id="GO:0005938">
    <property type="term" value="C:cell cortex"/>
    <property type="evidence" value="ECO:0007669"/>
    <property type="project" value="UniProtKB-ARBA"/>
</dbReference>
<feature type="compositionally biased region" description="Polar residues" evidence="4">
    <location>
        <begin position="283"/>
        <end position="294"/>
    </location>
</feature>
<dbReference type="InterPro" id="IPR035549">
    <property type="entry name" value="Bem1/Scd2_SH3_2"/>
</dbReference>